<feature type="non-terminal residue" evidence="1">
    <location>
        <position position="42"/>
    </location>
</feature>
<dbReference type="AlphaFoldDB" id="A0A1R3J210"/>
<name>A0A1R3J210_COCAP</name>
<dbReference type="Gramene" id="OMO88865">
    <property type="protein sequence ID" value="OMO88865"/>
    <property type="gene ID" value="CCACVL1_08153"/>
</dbReference>
<gene>
    <name evidence="1" type="ORF">CCACVL1_08153</name>
</gene>
<protein>
    <submittedName>
        <fullName evidence="1">Uncharacterized protein</fullName>
    </submittedName>
</protein>
<feature type="non-terminal residue" evidence="1">
    <location>
        <position position="1"/>
    </location>
</feature>
<sequence length="42" mass="4725">RVLTGLIISSSFSSSFSSKTNPWINPRRCLFPVEAHHHSSLK</sequence>
<reference evidence="1 2" key="1">
    <citation type="submission" date="2013-09" db="EMBL/GenBank/DDBJ databases">
        <title>Corchorus capsularis genome sequencing.</title>
        <authorList>
            <person name="Alam M."/>
            <person name="Haque M.S."/>
            <person name="Islam M.S."/>
            <person name="Emdad E.M."/>
            <person name="Islam M.M."/>
            <person name="Ahmed B."/>
            <person name="Halim A."/>
            <person name="Hossen Q.M.M."/>
            <person name="Hossain M.Z."/>
            <person name="Ahmed R."/>
            <person name="Khan M.M."/>
            <person name="Islam R."/>
            <person name="Rashid M.M."/>
            <person name="Khan S.A."/>
            <person name="Rahman M.S."/>
            <person name="Alam M."/>
        </authorList>
    </citation>
    <scope>NUCLEOTIDE SEQUENCE [LARGE SCALE GENOMIC DNA]</scope>
    <source>
        <strain evidence="2">cv. CVL-1</strain>
        <tissue evidence="1">Whole seedling</tissue>
    </source>
</reference>
<accession>A0A1R3J210</accession>
<evidence type="ECO:0000313" key="2">
    <source>
        <dbReference type="Proteomes" id="UP000188268"/>
    </source>
</evidence>
<dbReference type="EMBL" id="AWWV01008883">
    <property type="protein sequence ID" value="OMO88865.1"/>
    <property type="molecule type" value="Genomic_DNA"/>
</dbReference>
<comment type="caution">
    <text evidence="1">The sequence shown here is derived from an EMBL/GenBank/DDBJ whole genome shotgun (WGS) entry which is preliminary data.</text>
</comment>
<proteinExistence type="predicted"/>
<organism evidence="1 2">
    <name type="scientific">Corchorus capsularis</name>
    <name type="common">Jute</name>
    <dbReference type="NCBI Taxonomy" id="210143"/>
    <lineage>
        <taxon>Eukaryota</taxon>
        <taxon>Viridiplantae</taxon>
        <taxon>Streptophyta</taxon>
        <taxon>Embryophyta</taxon>
        <taxon>Tracheophyta</taxon>
        <taxon>Spermatophyta</taxon>
        <taxon>Magnoliopsida</taxon>
        <taxon>eudicotyledons</taxon>
        <taxon>Gunneridae</taxon>
        <taxon>Pentapetalae</taxon>
        <taxon>rosids</taxon>
        <taxon>malvids</taxon>
        <taxon>Malvales</taxon>
        <taxon>Malvaceae</taxon>
        <taxon>Grewioideae</taxon>
        <taxon>Apeibeae</taxon>
        <taxon>Corchorus</taxon>
    </lineage>
</organism>
<evidence type="ECO:0000313" key="1">
    <source>
        <dbReference type="EMBL" id="OMO88865.1"/>
    </source>
</evidence>
<dbReference type="Proteomes" id="UP000188268">
    <property type="component" value="Unassembled WGS sequence"/>
</dbReference>
<keyword evidence="2" id="KW-1185">Reference proteome</keyword>